<sequence>MEQARLFDCAEGPACFDIGEARILYLRKNCENGGVKTLDRALFCEGLVLPISPSPSALNSAEEC</sequence>
<protein>
    <submittedName>
        <fullName evidence="1">Uncharacterized protein</fullName>
    </submittedName>
</protein>
<organism evidence="1 2">
    <name type="scientific">Marininema mesophilum</name>
    <dbReference type="NCBI Taxonomy" id="1048340"/>
    <lineage>
        <taxon>Bacteria</taxon>
        <taxon>Bacillati</taxon>
        <taxon>Bacillota</taxon>
        <taxon>Bacilli</taxon>
        <taxon>Bacillales</taxon>
        <taxon>Thermoactinomycetaceae</taxon>
        <taxon>Marininema</taxon>
    </lineage>
</organism>
<proteinExistence type="predicted"/>
<dbReference type="EMBL" id="FNNQ01000011">
    <property type="protein sequence ID" value="SDX15074.1"/>
    <property type="molecule type" value="Genomic_DNA"/>
</dbReference>
<name>A0A1H2ZE41_9BACL</name>
<keyword evidence="2" id="KW-1185">Reference proteome</keyword>
<gene>
    <name evidence="1" type="ORF">SAMN05444487_1119</name>
</gene>
<accession>A0A1H2ZE41</accession>
<reference evidence="1 2" key="1">
    <citation type="submission" date="2016-10" db="EMBL/GenBank/DDBJ databases">
        <authorList>
            <person name="de Groot N.N."/>
        </authorList>
    </citation>
    <scope>NUCLEOTIDE SEQUENCE [LARGE SCALE GENOMIC DNA]</scope>
    <source>
        <strain evidence="1 2">DSM 45610</strain>
    </source>
</reference>
<dbReference type="STRING" id="1048340.SAMN05444487_1119"/>
<dbReference type="AlphaFoldDB" id="A0A1H2ZE41"/>
<dbReference type="Proteomes" id="UP000198534">
    <property type="component" value="Unassembled WGS sequence"/>
</dbReference>
<evidence type="ECO:0000313" key="1">
    <source>
        <dbReference type="EMBL" id="SDX15074.1"/>
    </source>
</evidence>
<evidence type="ECO:0000313" key="2">
    <source>
        <dbReference type="Proteomes" id="UP000198534"/>
    </source>
</evidence>